<reference evidence="1 2" key="1">
    <citation type="journal article" date="2016" name="Mol. Biol. Evol.">
        <title>Comparative Genomics of Early-Diverging Mushroom-Forming Fungi Provides Insights into the Origins of Lignocellulose Decay Capabilities.</title>
        <authorList>
            <person name="Nagy L.G."/>
            <person name="Riley R."/>
            <person name="Tritt A."/>
            <person name="Adam C."/>
            <person name="Daum C."/>
            <person name="Floudas D."/>
            <person name="Sun H."/>
            <person name="Yadav J.S."/>
            <person name="Pangilinan J."/>
            <person name="Larsson K.H."/>
            <person name="Matsuura K."/>
            <person name="Barry K."/>
            <person name="Labutti K."/>
            <person name="Kuo R."/>
            <person name="Ohm R.A."/>
            <person name="Bhattacharya S.S."/>
            <person name="Shirouzu T."/>
            <person name="Yoshinaga Y."/>
            <person name="Martin F.M."/>
            <person name="Grigoriev I.V."/>
            <person name="Hibbett D.S."/>
        </authorList>
    </citation>
    <scope>NUCLEOTIDE SEQUENCE [LARGE SCALE GENOMIC DNA]</scope>
    <source>
        <strain evidence="1 2">L-15889</strain>
    </source>
</reference>
<dbReference type="SUPFAM" id="SSF47954">
    <property type="entry name" value="Cyclin-like"/>
    <property type="match status" value="1"/>
</dbReference>
<dbReference type="PANTHER" id="PTHR15615:SF108">
    <property type="entry name" value="PROTEIN CNPPD1"/>
    <property type="match status" value="1"/>
</dbReference>
<dbReference type="AlphaFoldDB" id="A0A165NIL8"/>
<dbReference type="STRING" id="1314783.A0A165NIL8"/>
<dbReference type="Proteomes" id="UP000076727">
    <property type="component" value="Unassembled WGS sequence"/>
</dbReference>
<keyword evidence="2" id="KW-1185">Reference proteome</keyword>
<dbReference type="CDD" id="cd20557">
    <property type="entry name" value="CYCLIN_ScPCL1-like"/>
    <property type="match status" value="1"/>
</dbReference>
<dbReference type="PANTHER" id="PTHR15615">
    <property type="match status" value="1"/>
</dbReference>
<dbReference type="GO" id="GO:0000307">
    <property type="term" value="C:cyclin-dependent protein kinase holoenzyme complex"/>
    <property type="evidence" value="ECO:0007669"/>
    <property type="project" value="TreeGrafter"/>
</dbReference>
<proteinExistence type="predicted"/>
<evidence type="ECO:0000313" key="2">
    <source>
        <dbReference type="Proteomes" id="UP000076727"/>
    </source>
</evidence>
<dbReference type="OrthoDB" id="10250320at2759"/>
<protein>
    <recommendedName>
        <fullName evidence="3">Cyclin N-terminal domain-containing protein</fullName>
    </recommendedName>
</protein>
<gene>
    <name evidence="1" type="ORF">DAEQUDRAFT_813159</name>
</gene>
<dbReference type="InterPro" id="IPR013922">
    <property type="entry name" value="Cyclin_PHO80-like"/>
</dbReference>
<accession>A0A165NIL8</accession>
<dbReference type="Gene3D" id="1.10.472.10">
    <property type="entry name" value="Cyclin-like"/>
    <property type="match status" value="1"/>
</dbReference>
<dbReference type="GO" id="GO:0019901">
    <property type="term" value="F:protein kinase binding"/>
    <property type="evidence" value="ECO:0007669"/>
    <property type="project" value="InterPro"/>
</dbReference>
<evidence type="ECO:0008006" key="3">
    <source>
        <dbReference type="Google" id="ProtNLM"/>
    </source>
</evidence>
<dbReference type="GO" id="GO:0005634">
    <property type="term" value="C:nucleus"/>
    <property type="evidence" value="ECO:0007669"/>
    <property type="project" value="TreeGrafter"/>
</dbReference>
<organism evidence="1 2">
    <name type="scientific">Daedalea quercina L-15889</name>
    <dbReference type="NCBI Taxonomy" id="1314783"/>
    <lineage>
        <taxon>Eukaryota</taxon>
        <taxon>Fungi</taxon>
        <taxon>Dikarya</taxon>
        <taxon>Basidiomycota</taxon>
        <taxon>Agaricomycotina</taxon>
        <taxon>Agaricomycetes</taxon>
        <taxon>Polyporales</taxon>
        <taxon>Fomitopsis</taxon>
    </lineage>
</organism>
<sequence length="272" mass="30205">MITPALVDKDPCYDTHVELVALIARFVDHLYGFGTAESDPYVPNNLPDFISNVLRRGDFRPAVAIAAMFLLQRLKHLYAEPIFWSPADYFLASLVVAHKCLADAHYHNYTIALIAGYSCGGAYITGLERTMLQRLQYDVSIPPEQFDTFESCLKEHFGNTFVAAMRAGQVVQVCWPKDNIDNANPSQSTPTVPPTADAHPGQWNTAQVQVGPAAPAGNTAVAQVADPQHGGEQLLVFRAPRWPWYPECCLCYFCLPPSKDFWRTFPDADGQL</sequence>
<name>A0A165NIL8_9APHY</name>
<dbReference type="InterPro" id="IPR036915">
    <property type="entry name" value="Cyclin-like_sf"/>
</dbReference>
<dbReference type="EMBL" id="KV429081">
    <property type="protein sequence ID" value="KZT67009.1"/>
    <property type="molecule type" value="Genomic_DNA"/>
</dbReference>
<evidence type="ECO:0000313" key="1">
    <source>
        <dbReference type="EMBL" id="KZT67009.1"/>
    </source>
</evidence>
<dbReference type="GO" id="GO:0016538">
    <property type="term" value="F:cyclin-dependent protein serine/threonine kinase regulator activity"/>
    <property type="evidence" value="ECO:0007669"/>
    <property type="project" value="TreeGrafter"/>
</dbReference>